<sequence>MPVHLAPPLPAYMMTTKNGKTAEAKLVVVGAPGVGKSALIVRFLTKRFIWDYDPTLECTYKHQTTIDDENVALEILDTAGLDDPINKEGHIRWGDGFIVVYSVTDRSSFDEVSSLKQYFDEVKKARNVSCVIIGNKIDLERQRQVTTEEGERLASELACAFFETSACEGGEDILEAFHEVYREVKRRKSIENRRRRSSAQQVRQVFNKMLNRFMDS</sequence>
<dbReference type="GO" id="GO:0003925">
    <property type="term" value="F:G protein activity"/>
    <property type="evidence" value="ECO:0007669"/>
    <property type="project" value="UniProtKB-EC"/>
</dbReference>
<dbReference type="OrthoDB" id="18798at2759"/>
<comment type="similarity">
    <text evidence="1">Belongs to the small GTPase superfamily. Ras family.</text>
</comment>
<dbReference type="InParanoid" id="A0A1S3JG73"/>
<organism evidence="5 6">
    <name type="scientific">Lingula anatina</name>
    <name type="common">Brachiopod</name>
    <name type="synonym">Lingula unguis</name>
    <dbReference type="NCBI Taxonomy" id="7574"/>
    <lineage>
        <taxon>Eukaryota</taxon>
        <taxon>Metazoa</taxon>
        <taxon>Spiralia</taxon>
        <taxon>Lophotrochozoa</taxon>
        <taxon>Brachiopoda</taxon>
        <taxon>Linguliformea</taxon>
        <taxon>Lingulata</taxon>
        <taxon>Lingulida</taxon>
        <taxon>Linguloidea</taxon>
        <taxon>Lingulidae</taxon>
        <taxon>Lingula</taxon>
    </lineage>
</organism>
<dbReference type="PROSITE" id="PS51421">
    <property type="entry name" value="RAS"/>
    <property type="match status" value="1"/>
</dbReference>
<dbReference type="PANTHER" id="PTHR45704">
    <property type="entry name" value="RAS-LIKE FAMILY MEMBER 11"/>
    <property type="match status" value="1"/>
</dbReference>
<dbReference type="SUPFAM" id="SSF52540">
    <property type="entry name" value="P-loop containing nucleoside triphosphate hydrolases"/>
    <property type="match status" value="1"/>
</dbReference>
<dbReference type="SMART" id="SM00175">
    <property type="entry name" value="RAB"/>
    <property type="match status" value="1"/>
</dbReference>
<dbReference type="EC" id="3.6.5.2" evidence="2"/>
<dbReference type="GeneID" id="106172786"/>
<dbReference type="PROSITE" id="PS51419">
    <property type="entry name" value="RAB"/>
    <property type="match status" value="1"/>
</dbReference>
<keyword evidence="5" id="KW-1185">Reference proteome</keyword>
<dbReference type="RefSeq" id="XP_013409141.1">
    <property type="nucleotide sequence ID" value="XM_013553687.2"/>
</dbReference>
<dbReference type="STRING" id="7574.A0A1S3JG73"/>
<dbReference type="SMART" id="SM00174">
    <property type="entry name" value="RHO"/>
    <property type="match status" value="1"/>
</dbReference>
<name>A0A1S3JG73_LINAN</name>
<dbReference type="InterPro" id="IPR001806">
    <property type="entry name" value="Small_GTPase"/>
</dbReference>
<evidence type="ECO:0000256" key="3">
    <source>
        <dbReference type="ARBA" id="ARBA00022801"/>
    </source>
</evidence>
<dbReference type="InterPro" id="IPR005225">
    <property type="entry name" value="Small_GTP-bd"/>
</dbReference>
<dbReference type="GO" id="GO:0005525">
    <property type="term" value="F:GTP binding"/>
    <property type="evidence" value="ECO:0007669"/>
    <property type="project" value="InterPro"/>
</dbReference>
<comment type="catalytic activity">
    <reaction evidence="4">
        <text>GTP + H2O = GDP + phosphate + H(+)</text>
        <dbReference type="Rhea" id="RHEA:19669"/>
        <dbReference type="ChEBI" id="CHEBI:15377"/>
        <dbReference type="ChEBI" id="CHEBI:15378"/>
        <dbReference type="ChEBI" id="CHEBI:37565"/>
        <dbReference type="ChEBI" id="CHEBI:43474"/>
        <dbReference type="ChEBI" id="CHEBI:58189"/>
        <dbReference type="EC" id="3.6.5.2"/>
    </reaction>
</comment>
<reference evidence="6" key="1">
    <citation type="submission" date="2025-08" db="UniProtKB">
        <authorList>
            <consortium name="RefSeq"/>
        </authorList>
    </citation>
    <scope>IDENTIFICATION</scope>
    <source>
        <tissue evidence="6">Gonads</tissue>
    </source>
</reference>
<evidence type="ECO:0000256" key="2">
    <source>
        <dbReference type="ARBA" id="ARBA00011984"/>
    </source>
</evidence>
<dbReference type="NCBIfam" id="TIGR00231">
    <property type="entry name" value="small_GTP"/>
    <property type="match status" value="1"/>
</dbReference>
<evidence type="ECO:0000313" key="6">
    <source>
        <dbReference type="RefSeq" id="XP_013409141.1"/>
    </source>
</evidence>
<dbReference type="Proteomes" id="UP000085678">
    <property type="component" value="Unplaced"/>
</dbReference>
<dbReference type="Pfam" id="PF00071">
    <property type="entry name" value="Ras"/>
    <property type="match status" value="1"/>
</dbReference>
<dbReference type="AlphaFoldDB" id="A0A1S3JG73"/>
<dbReference type="PRINTS" id="PR00449">
    <property type="entry name" value="RASTRNSFRMNG"/>
</dbReference>
<dbReference type="InterPro" id="IPR027417">
    <property type="entry name" value="P-loop_NTPase"/>
</dbReference>
<accession>A0A1S3JG73</accession>
<proteinExistence type="inferred from homology"/>
<evidence type="ECO:0000256" key="1">
    <source>
        <dbReference type="ARBA" id="ARBA00008344"/>
    </source>
</evidence>
<evidence type="ECO:0000256" key="4">
    <source>
        <dbReference type="ARBA" id="ARBA00048098"/>
    </source>
</evidence>
<dbReference type="SMART" id="SM00173">
    <property type="entry name" value="RAS"/>
    <property type="match status" value="1"/>
</dbReference>
<evidence type="ECO:0000313" key="5">
    <source>
        <dbReference type="Proteomes" id="UP000085678"/>
    </source>
</evidence>
<dbReference type="CDD" id="cd04146">
    <property type="entry name" value="RERG_RasL11_like"/>
    <property type="match status" value="1"/>
</dbReference>
<dbReference type="KEGG" id="lak:106172786"/>
<dbReference type="FunFam" id="3.40.50.300:FF:001447">
    <property type="entry name" value="Ras-related protein Rab-1B"/>
    <property type="match status" value="1"/>
</dbReference>
<gene>
    <name evidence="6" type="primary">LOC106172786</name>
</gene>
<dbReference type="InterPro" id="IPR051065">
    <property type="entry name" value="Ras-related_GTPase"/>
</dbReference>
<dbReference type="Gene3D" id="3.40.50.300">
    <property type="entry name" value="P-loop containing nucleotide triphosphate hydrolases"/>
    <property type="match status" value="1"/>
</dbReference>
<protein>
    <recommendedName>
        <fullName evidence="2">small monomeric GTPase</fullName>
        <ecNumber evidence="2">3.6.5.2</ecNumber>
    </recommendedName>
</protein>
<keyword evidence="3" id="KW-0378">Hydrolase</keyword>